<dbReference type="SUPFAM" id="SSF48452">
    <property type="entry name" value="TPR-like"/>
    <property type="match status" value="2"/>
</dbReference>
<dbReference type="SUPFAM" id="SSF46894">
    <property type="entry name" value="C-terminal effector domain of the bipartite response regulators"/>
    <property type="match status" value="1"/>
</dbReference>
<organism evidence="8 9">
    <name type="scientific">Virgisporangium ochraceum</name>
    <dbReference type="NCBI Taxonomy" id="65505"/>
    <lineage>
        <taxon>Bacteria</taxon>
        <taxon>Bacillati</taxon>
        <taxon>Actinomycetota</taxon>
        <taxon>Actinomycetes</taxon>
        <taxon>Micromonosporales</taxon>
        <taxon>Micromonosporaceae</taxon>
        <taxon>Virgisporangium</taxon>
    </lineage>
</organism>
<dbReference type="InterPro" id="IPR027417">
    <property type="entry name" value="P-loop_NTPase"/>
</dbReference>
<dbReference type="SMART" id="SM01043">
    <property type="entry name" value="BTAD"/>
    <property type="match status" value="1"/>
</dbReference>
<keyword evidence="5" id="KW-0802">TPR repeat</keyword>
<dbReference type="GO" id="GO:0003677">
    <property type="term" value="F:DNA binding"/>
    <property type="evidence" value="ECO:0007669"/>
    <property type="project" value="UniProtKB-UniRule"/>
</dbReference>
<dbReference type="AlphaFoldDB" id="A0A8J4A2R9"/>
<keyword evidence="2" id="KW-0805">Transcription regulation</keyword>
<dbReference type="InterPro" id="IPR051677">
    <property type="entry name" value="AfsR-DnrI-RedD_regulator"/>
</dbReference>
<feature type="DNA-binding region" description="OmpR/PhoB-type" evidence="6">
    <location>
        <begin position="1"/>
        <end position="91"/>
    </location>
</feature>
<dbReference type="Gene3D" id="1.25.40.10">
    <property type="entry name" value="Tetratricopeptide repeat domain"/>
    <property type="match status" value="3"/>
</dbReference>
<dbReference type="Gene3D" id="1.10.10.10">
    <property type="entry name" value="Winged helix-like DNA-binding domain superfamily/Winged helix DNA-binding domain"/>
    <property type="match status" value="2"/>
</dbReference>
<dbReference type="PRINTS" id="PR00364">
    <property type="entry name" value="DISEASERSIST"/>
</dbReference>
<feature type="repeat" description="TPR" evidence="5">
    <location>
        <begin position="706"/>
        <end position="739"/>
    </location>
</feature>
<sequence length="1025" mass="110708">MRIRVLGTVRAVDGDGRVVALGPHKQRLLLTTLARRPSETIQTFELVDAMWGDTPPPSAGENLRAYVRGLRTALGPDIVVGQRRTGYALMVDPFHVDAVEFSRSVRDGATALRLGDPAAARNLLHHALALWHGPPFADIEPTKELVAESARLEEQRLAALEGRIDADLQCGLAGEVVPELDELTRRYPYRERLHELLMVALYRSGRQADALAAYRRARDLFIDELGVEPRDQLRGTEQAILRREPWLERPAVAAPVVAARAVPAELPATVSGFAGRDAELAWLDRATAPVLAIVGIAGVGKSALAVEWAHRAIDRFPDGQVFLDLRGFHPGTPLRLEECLARLLRAFDAEPSLMPPSIDEAAAMFRSAVARRRALIVLDNALSAEQVRPLLPGNPDCVVLVTSRNRMAGLVAHNAAAQLALDPLSAEGALDLLRHALAPSLVHTEPAAATDLARACGNLPLAMRIAAANVAENPDRSLAEHLADLRGRNRLDALRVDGDEHLAVRAAFDLSYAALTADQQRLFRLVGLVPGHDIAPPAAAALAGWDVDRVRDCLDRLAAAHLLRHGDGDRYSMHDLLREYARSRGLADDPADRAAALDRLFTGYVQAGDAAARALVPVTLRLLTSERASRIELDRDAAQAWCEAELQNLVAACEYAAEHGPAAAAWLISDAMTGYCWLHRNLTDWVRMAGAAHRAAAAAGDPKAQASAAISLGRYRYEAGDLEASARHFEDALRLSREAGWSEAEGTILSSAGKVHGALGRLDRAVGYQETALEVHRRAGQRLQEAVALAHLGMTSAWQGRLVPARDAMRGAVDLLRAEGFLPGLIFTLANLSDVLSFMDDRSSEREVIGEAVRIAAGFGQRTTDICALLLRSRLSGDVTFAAQAQALLRLPGDQALAREVHRTFAAVHERSGNLEQAVAHHRIAHMFAATVGDRHEEIQSLIGLATAEHRMGEPTADISLRRALAGARAVGYRILEGQAVAALARISADRGDDAGAAVLAADALRVQDETGWRVGRAELVRLRD</sequence>
<dbReference type="InterPro" id="IPR019734">
    <property type="entry name" value="TPR_rpt"/>
</dbReference>
<feature type="domain" description="OmpR/PhoB-type" evidence="7">
    <location>
        <begin position="1"/>
        <end position="91"/>
    </location>
</feature>
<dbReference type="SUPFAM" id="SSF52540">
    <property type="entry name" value="P-loop containing nucleoside triphosphate hydrolases"/>
    <property type="match status" value="1"/>
</dbReference>
<dbReference type="Gene3D" id="3.40.50.300">
    <property type="entry name" value="P-loop containing nucleotide triphosphate hydrolases"/>
    <property type="match status" value="1"/>
</dbReference>
<accession>A0A8J4A2R9</accession>
<evidence type="ECO:0000313" key="9">
    <source>
        <dbReference type="Proteomes" id="UP000635606"/>
    </source>
</evidence>
<evidence type="ECO:0000256" key="3">
    <source>
        <dbReference type="ARBA" id="ARBA00023125"/>
    </source>
</evidence>
<dbReference type="PROSITE" id="PS51755">
    <property type="entry name" value="OMPR_PHOB"/>
    <property type="match status" value="1"/>
</dbReference>
<gene>
    <name evidence="8" type="ORF">Voc01_080500</name>
</gene>
<dbReference type="Pfam" id="PF00931">
    <property type="entry name" value="NB-ARC"/>
    <property type="match status" value="1"/>
</dbReference>
<dbReference type="InterPro" id="IPR016032">
    <property type="entry name" value="Sig_transdc_resp-reg_C-effctor"/>
</dbReference>
<reference evidence="8" key="1">
    <citation type="submission" date="2021-01" db="EMBL/GenBank/DDBJ databases">
        <title>Whole genome shotgun sequence of Virgisporangium ochraceum NBRC 16418.</title>
        <authorList>
            <person name="Komaki H."/>
            <person name="Tamura T."/>
        </authorList>
    </citation>
    <scope>NUCLEOTIDE SEQUENCE</scope>
    <source>
        <strain evidence="8">NBRC 16418</strain>
    </source>
</reference>
<dbReference type="EMBL" id="BOPH01000110">
    <property type="protein sequence ID" value="GIJ73133.1"/>
    <property type="molecule type" value="Genomic_DNA"/>
</dbReference>
<dbReference type="SMART" id="SM00862">
    <property type="entry name" value="Trans_reg_C"/>
    <property type="match status" value="1"/>
</dbReference>
<evidence type="ECO:0000256" key="5">
    <source>
        <dbReference type="PROSITE-ProRule" id="PRU00339"/>
    </source>
</evidence>
<name>A0A8J4A2R9_9ACTN</name>
<evidence type="ECO:0000313" key="8">
    <source>
        <dbReference type="EMBL" id="GIJ73133.1"/>
    </source>
</evidence>
<evidence type="ECO:0000256" key="2">
    <source>
        <dbReference type="ARBA" id="ARBA00023015"/>
    </source>
</evidence>
<protein>
    <submittedName>
        <fullName evidence="8">SARP family transcriptional regulator</fullName>
    </submittedName>
</protein>
<dbReference type="InterPro" id="IPR005158">
    <property type="entry name" value="BTAD"/>
</dbReference>
<dbReference type="PROSITE" id="PS50005">
    <property type="entry name" value="TPR"/>
    <property type="match status" value="1"/>
</dbReference>
<evidence type="ECO:0000259" key="7">
    <source>
        <dbReference type="PROSITE" id="PS51755"/>
    </source>
</evidence>
<evidence type="ECO:0000256" key="6">
    <source>
        <dbReference type="PROSITE-ProRule" id="PRU01091"/>
    </source>
</evidence>
<evidence type="ECO:0000256" key="4">
    <source>
        <dbReference type="ARBA" id="ARBA00023163"/>
    </source>
</evidence>
<dbReference type="GO" id="GO:0000160">
    <property type="term" value="P:phosphorelay signal transduction system"/>
    <property type="evidence" value="ECO:0007669"/>
    <property type="project" value="InterPro"/>
</dbReference>
<dbReference type="InterPro" id="IPR036388">
    <property type="entry name" value="WH-like_DNA-bd_sf"/>
</dbReference>
<keyword evidence="3 6" id="KW-0238">DNA-binding</keyword>
<dbReference type="PANTHER" id="PTHR35807:SF1">
    <property type="entry name" value="TRANSCRIPTIONAL REGULATOR REDD"/>
    <property type="match status" value="1"/>
</dbReference>
<dbReference type="Pfam" id="PF03704">
    <property type="entry name" value="BTAD"/>
    <property type="match status" value="1"/>
</dbReference>
<dbReference type="Proteomes" id="UP000635606">
    <property type="component" value="Unassembled WGS sequence"/>
</dbReference>
<keyword evidence="4" id="KW-0804">Transcription</keyword>
<proteinExistence type="inferred from homology"/>
<dbReference type="GO" id="GO:0006355">
    <property type="term" value="P:regulation of DNA-templated transcription"/>
    <property type="evidence" value="ECO:0007669"/>
    <property type="project" value="InterPro"/>
</dbReference>
<comment type="similarity">
    <text evidence="1">Belongs to the AfsR/DnrI/RedD regulatory family.</text>
</comment>
<evidence type="ECO:0000256" key="1">
    <source>
        <dbReference type="ARBA" id="ARBA00005820"/>
    </source>
</evidence>
<dbReference type="RefSeq" id="WP_203932967.1">
    <property type="nucleotide sequence ID" value="NZ_BOPH01000110.1"/>
</dbReference>
<dbReference type="InterPro" id="IPR011990">
    <property type="entry name" value="TPR-like_helical_dom_sf"/>
</dbReference>
<dbReference type="InterPro" id="IPR001867">
    <property type="entry name" value="OmpR/PhoB-type_DNA-bd"/>
</dbReference>
<comment type="caution">
    <text evidence="8">The sequence shown here is derived from an EMBL/GenBank/DDBJ whole genome shotgun (WGS) entry which is preliminary data.</text>
</comment>
<dbReference type="PANTHER" id="PTHR35807">
    <property type="entry name" value="TRANSCRIPTIONAL REGULATOR REDD-RELATED"/>
    <property type="match status" value="1"/>
</dbReference>
<dbReference type="GO" id="GO:0043531">
    <property type="term" value="F:ADP binding"/>
    <property type="evidence" value="ECO:0007669"/>
    <property type="project" value="InterPro"/>
</dbReference>
<dbReference type="CDD" id="cd15831">
    <property type="entry name" value="BTAD"/>
    <property type="match status" value="1"/>
</dbReference>
<dbReference type="InterPro" id="IPR002182">
    <property type="entry name" value="NB-ARC"/>
</dbReference>
<keyword evidence="9" id="KW-1185">Reference proteome</keyword>